<evidence type="ECO:0000256" key="1">
    <source>
        <dbReference type="SAM" id="MobiDB-lite"/>
    </source>
</evidence>
<dbReference type="Proteomes" id="UP001530315">
    <property type="component" value="Unassembled WGS sequence"/>
</dbReference>
<sequence length="558" mass="61270">MIAKSHPTASIISWDDIIEATEALCGIYISSVNACQYCCLTIPPEEGQYELELVFVSLSWVYEYVSNKKDRGDGPGGDLMKKSILRALSRMLLYGIVISSGKSEEDIDVQLSSIMTVIQNIQSLSGEYNCALGDMLDLENEFQATLSSKFQGKDASPPPQLQYLLAMLRSSPRSKVPQPCIVESASILQVKSTSQPKSESLTEVQIDHIRSVLPALGEGYIEEALKCYSHDVERTLEALLDMSDGGNRNDIHPRLLTIPSNLPRRLRDRVDRYSANVNLHRGSTAKDDGKEHAKIQKEHIKYLERKAEEEAFLIENVSRNLGGLSVSDEAADYDRVESMRDEYDDDYDDQYDGIGDDGGIAGGIGGLDEGLYDVDIHNVHQKYDRGGAKNEQEMWRKYNTIIKDIDAESRFWDSNRNSNRAGGRHGKAKADNKQDNELEDDGDGTKYRGPDKGKGGRLIGPDGKYLPIKRGGQKGRGGTVGGSVSTPARGAGTEGRGGSGGRGGDSDSKGEHNTNRNKAGDGDLSKLQKRRKNDNKSKIGNHHRKDRASKKAAGGMVI</sequence>
<feature type="compositionally biased region" description="Gly residues" evidence="1">
    <location>
        <begin position="492"/>
        <end position="503"/>
    </location>
</feature>
<dbReference type="CDD" id="cd14364">
    <property type="entry name" value="CUE_ASCC2"/>
    <property type="match status" value="1"/>
</dbReference>
<dbReference type="PANTHER" id="PTHR21494">
    <property type="entry name" value="ACTIVATING SIGNAL COINTEGRATOR 1 COMPLEX SUBUNIT 2 ASC-1 COMPLEX SUBUNIT P100"/>
    <property type="match status" value="1"/>
</dbReference>
<protein>
    <recommendedName>
        <fullName evidence="2">CUE domain-containing protein</fullName>
    </recommendedName>
</protein>
<dbReference type="InterPro" id="IPR003892">
    <property type="entry name" value="CUE"/>
</dbReference>
<gene>
    <name evidence="3" type="ORF">ACHAW5_005082</name>
</gene>
<dbReference type="InterPro" id="IPR052586">
    <property type="entry name" value="ASCC2"/>
</dbReference>
<feature type="domain" description="CUE" evidence="2">
    <location>
        <begin position="201"/>
        <end position="244"/>
    </location>
</feature>
<dbReference type="InterPro" id="IPR009060">
    <property type="entry name" value="UBA-like_sf"/>
</dbReference>
<proteinExistence type="predicted"/>
<organism evidence="3 4">
    <name type="scientific">Stephanodiscus triporus</name>
    <dbReference type="NCBI Taxonomy" id="2934178"/>
    <lineage>
        <taxon>Eukaryota</taxon>
        <taxon>Sar</taxon>
        <taxon>Stramenopiles</taxon>
        <taxon>Ochrophyta</taxon>
        <taxon>Bacillariophyta</taxon>
        <taxon>Coscinodiscophyceae</taxon>
        <taxon>Thalassiosirophycidae</taxon>
        <taxon>Stephanodiscales</taxon>
        <taxon>Stephanodiscaceae</taxon>
        <taxon>Stephanodiscus</taxon>
    </lineage>
</organism>
<keyword evidence="4" id="KW-1185">Reference proteome</keyword>
<dbReference type="EMBL" id="JALLAZ020001808">
    <property type="protein sequence ID" value="KAL3763185.1"/>
    <property type="molecule type" value="Genomic_DNA"/>
</dbReference>
<dbReference type="PROSITE" id="PS51140">
    <property type="entry name" value="CUE"/>
    <property type="match status" value="1"/>
</dbReference>
<feature type="compositionally biased region" description="Basic residues" evidence="1">
    <location>
        <begin position="527"/>
        <end position="550"/>
    </location>
</feature>
<dbReference type="Gene3D" id="1.10.8.10">
    <property type="entry name" value="DNA helicase RuvA subunit, C-terminal domain"/>
    <property type="match status" value="1"/>
</dbReference>
<comment type="caution">
    <text evidence="3">The sequence shown here is derived from an EMBL/GenBank/DDBJ whole genome shotgun (WGS) entry which is preliminary data.</text>
</comment>
<feature type="compositionally biased region" description="Low complexity" evidence="1">
    <location>
        <begin position="482"/>
        <end position="491"/>
    </location>
</feature>
<evidence type="ECO:0000313" key="3">
    <source>
        <dbReference type="EMBL" id="KAL3763185.1"/>
    </source>
</evidence>
<name>A0ABD3MRR1_9STRA</name>
<accession>A0ABD3MRR1</accession>
<feature type="compositionally biased region" description="Basic and acidic residues" evidence="1">
    <location>
        <begin position="504"/>
        <end position="526"/>
    </location>
</feature>
<evidence type="ECO:0000259" key="2">
    <source>
        <dbReference type="PROSITE" id="PS51140"/>
    </source>
</evidence>
<dbReference type="InterPro" id="IPR041800">
    <property type="entry name" value="ASCC2_CUE"/>
</dbReference>
<feature type="compositionally biased region" description="Basic and acidic residues" evidence="1">
    <location>
        <begin position="443"/>
        <end position="454"/>
    </location>
</feature>
<dbReference type="PANTHER" id="PTHR21494:SF0">
    <property type="entry name" value="ACTIVATING SIGNAL COINTEGRATOR 1 COMPLEX SUBUNIT 2"/>
    <property type="match status" value="1"/>
</dbReference>
<reference evidence="3 4" key="1">
    <citation type="submission" date="2024-10" db="EMBL/GenBank/DDBJ databases">
        <title>Updated reference genomes for cyclostephanoid diatoms.</title>
        <authorList>
            <person name="Roberts W.R."/>
            <person name="Alverson A.J."/>
        </authorList>
    </citation>
    <scope>NUCLEOTIDE SEQUENCE [LARGE SCALE GENOMIC DNA]</scope>
    <source>
        <strain evidence="3 4">AJA276-08</strain>
    </source>
</reference>
<feature type="region of interest" description="Disordered" evidence="1">
    <location>
        <begin position="414"/>
        <end position="558"/>
    </location>
</feature>
<dbReference type="AlphaFoldDB" id="A0ABD3MRR1"/>
<evidence type="ECO:0000313" key="4">
    <source>
        <dbReference type="Proteomes" id="UP001530315"/>
    </source>
</evidence>
<dbReference type="SUPFAM" id="SSF46934">
    <property type="entry name" value="UBA-like"/>
    <property type="match status" value="1"/>
</dbReference>